<dbReference type="Proteomes" id="UP000269883">
    <property type="component" value="Chromosome"/>
</dbReference>
<dbReference type="PANTHER" id="PTHR33508:SF10">
    <property type="entry name" value="UPF0056 INNER MEMBRANE PROTEIN YHGN"/>
    <property type="match status" value="1"/>
</dbReference>
<evidence type="ECO:0000256" key="5">
    <source>
        <dbReference type="ARBA" id="ARBA00022989"/>
    </source>
</evidence>
<dbReference type="PANTHER" id="PTHR33508">
    <property type="entry name" value="UPF0056 MEMBRANE PROTEIN YHCE"/>
    <property type="match status" value="1"/>
</dbReference>
<evidence type="ECO:0000256" key="7">
    <source>
        <dbReference type="RuleBase" id="RU362048"/>
    </source>
</evidence>
<feature type="transmembrane region" description="Helical" evidence="7">
    <location>
        <begin position="138"/>
        <end position="160"/>
    </location>
</feature>
<feature type="transmembrane region" description="Helical" evidence="7">
    <location>
        <begin position="172"/>
        <end position="189"/>
    </location>
</feature>
<evidence type="ECO:0000256" key="6">
    <source>
        <dbReference type="ARBA" id="ARBA00023136"/>
    </source>
</evidence>
<dbReference type="EMBL" id="AP017378">
    <property type="protein sequence ID" value="BBD08676.1"/>
    <property type="molecule type" value="Genomic_DNA"/>
</dbReference>
<keyword evidence="5 7" id="KW-1133">Transmembrane helix</keyword>
<name>A0A2Z6AZX9_9BACT</name>
<keyword evidence="9" id="KW-1185">Reference proteome</keyword>
<dbReference type="RefSeq" id="WP_126378976.1">
    <property type="nucleotide sequence ID" value="NZ_AP017378.1"/>
</dbReference>
<evidence type="ECO:0000256" key="4">
    <source>
        <dbReference type="ARBA" id="ARBA00022692"/>
    </source>
</evidence>
<evidence type="ECO:0000313" key="9">
    <source>
        <dbReference type="Proteomes" id="UP000269883"/>
    </source>
</evidence>
<keyword evidence="6 7" id="KW-0472">Membrane</keyword>
<feature type="transmembrane region" description="Helical" evidence="7">
    <location>
        <begin position="110"/>
        <end position="132"/>
    </location>
</feature>
<comment type="similarity">
    <text evidence="2 7">Belongs to the UPF0056 (MarC) family.</text>
</comment>
<feature type="transmembrane region" description="Helical" evidence="7">
    <location>
        <begin position="76"/>
        <end position="94"/>
    </location>
</feature>
<dbReference type="Pfam" id="PF01914">
    <property type="entry name" value="MarC"/>
    <property type="match status" value="1"/>
</dbReference>
<comment type="subcellular location">
    <subcellularLocation>
        <location evidence="1 7">Cell membrane</location>
        <topology evidence="1 7">Multi-pass membrane protein</topology>
    </subcellularLocation>
</comment>
<dbReference type="OrthoDB" id="21094at2"/>
<keyword evidence="3" id="KW-1003">Cell membrane</keyword>
<feature type="transmembrane region" description="Helical" evidence="7">
    <location>
        <begin position="49"/>
        <end position="70"/>
    </location>
</feature>
<protein>
    <recommendedName>
        <fullName evidence="7">UPF0056 membrane protein</fullName>
    </recommendedName>
</protein>
<evidence type="ECO:0000256" key="3">
    <source>
        <dbReference type="ARBA" id="ARBA00022475"/>
    </source>
</evidence>
<organism evidence="8 9">
    <name type="scientific">Desulfovibrio ferrophilus</name>
    <dbReference type="NCBI Taxonomy" id="241368"/>
    <lineage>
        <taxon>Bacteria</taxon>
        <taxon>Pseudomonadati</taxon>
        <taxon>Thermodesulfobacteriota</taxon>
        <taxon>Desulfovibrionia</taxon>
        <taxon>Desulfovibrionales</taxon>
        <taxon>Desulfovibrionaceae</taxon>
        <taxon>Desulfovibrio</taxon>
    </lineage>
</organism>
<dbReference type="InterPro" id="IPR002771">
    <property type="entry name" value="Multi_antbiot-R_MarC"/>
</dbReference>
<dbReference type="KEGG" id="dfl:DFE_1950"/>
<dbReference type="AlphaFoldDB" id="A0A2Z6AZX9"/>
<evidence type="ECO:0000256" key="2">
    <source>
        <dbReference type="ARBA" id="ARBA00009784"/>
    </source>
</evidence>
<proteinExistence type="inferred from homology"/>
<gene>
    <name evidence="8" type="ORF">DFE_1950</name>
</gene>
<dbReference type="GO" id="GO:0005886">
    <property type="term" value="C:plasma membrane"/>
    <property type="evidence" value="ECO:0007669"/>
    <property type="project" value="UniProtKB-SubCell"/>
</dbReference>
<evidence type="ECO:0000313" key="8">
    <source>
        <dbReference type="EMBL" id="BBD08676.1"/>
    </source>
</evidence>
<evidence type="ECO:0000256" key="1">
    <source>
        <dbReference type="ARBA" id="ARBA00004651"/>
    </source>
</evidence>
<keyword evidence="4 7" id="KW-0812">Transmembrane</keyword>
<sequence length="200" mass="21794">MTIETLQAIIEIAFPLFLIMDPVGNGAICLSMLGDFSPKRQRTIIGRELLFALGIILMFMYVGEGLLGVLDIHQSTLRMAGGVILFIISMKMVFPSSTGDEPDPQSADPFIVPIAVPFIAGPSCLAAVMVYAHRDSLMIVGAAIMLAWVATAAFMLMAPWLTRVLGTRGLRAMERLMGLILILMSFQMLEDGVRLFITSL</sequence>
<reference evidence="8 9" key="1">
    <citation type="journal article" date="2018" name="Sci. Adv.">
        <title>Multi-heme cytochromes provide a pathway for survival in energy-limited environments.</title>
        <authorList>
            <person name="Deng X."/>
            <person name="Dohmae N."/>
            <person name="Nealson K.H."/>
            <person name="Hashimoto K."/>
            <person name="Okamoto A."/>
        </authorList>
    </citation>
    <scope>NUCLEOTIDE SEQUENCE [LARGE SCALE GENOMIC DNA]</scope>
    <source>
        <strain evidence="8 9">IS5</strain>
    </source>
</reference>
<accession>A0A2Z6AZX9</accession>
<feature type="transmembrane region" description="Helical" evidence="7">
    <location>
        <begin position="12"/>
        <end position="37"/>
    </location>
</feature>